<organism evidence="2 3">
    <name type="scientific">Marinihelvus fidelis</name>
    <dbReference type="NCBI Taxonomy" id="2613842"/>
    <lineage>
        <taxon>Bacteria</taxon>
        <taxon>Pseudomonadati</taxon>
        <taxon>Pseudomonadota</taxon>
        <taxon>Gammaproteobacteria</taxon>
        <taxon>Chromatiales</taxon>
        <taxon>Wenzhouxiangellaceae</taxon>
        <taxon>Marinihelvus</taxon>
    </lineage>
</organism>
<dbReference type="AlphaFoldDB" id="A0A5N0TAZ6"/>
<gene>
    <name evidence="2" type="ORF">F3N42_09825</name>
</gene>
<evidence type="ECO:0000313" key="2">
    <source>
        <dbReference type="EMBL" id="KAA9131604.1"/>
    </source>
</evidence>
<protein>
    <submittedName>
        <fullName evidence="2">Uncharacterized protein</fullName>
    </submittedName>
</protein>
<dbReference type="RefSeq" id="WP_150864260.1">
    <property type="nucleotide sequence ID" value="NZ_VYXP01000005.1"/>
</dbReference>
<name>A0A5N0TAZ6_9GAMM</name>
<keyword evidence="1" id="KW-0472">Membrane</keyword>
<evidence type="ECO:0000313" key="3">
    <source>
        <dbReference type="Proteomes" id="UP000325372"/>
    </source>
</evidence>
<sequence>MDNPLKTLWALLRLKAGPQDLPSSWALTLIVMMASFGASVLTAQHLGNETAAGRSLLAIGIQAIAVLAILRYRRRPERAAQTLLALAAVGIAMGLLLFVLLVQADSNVNQPLLFFVWFFIFCWGLAVDANIYRHALDTSLSIGVLITVLLMAMTYVILHFAYTT</sequence>
<dbReference type="EMBL" id="VYXP01000005">
    <property type="protein sequence ID" value="KAA9131604.1"/>
    <property type="molecule type" value="Genomic_DNA"/>
</dbReference>
<keyword evidence="1" id="KW-1133">Transmembrane helix</keyword>
<feature type="transmembrane region" description="Helical" evidence="1">
    <location>
        <begin position="51"/>
        <end position="70"/>
    </location>
</feature>
<evidence type="ECO:0000256" key="1">
    <source>
        <dbReference type="SAM" id="Phobius"/>
    </source>
</evidence>
<feature type="transmembrane region" description="Helical" evidence="1">
    <location>
        <begin position="139"/>
        <end position="162"/>
    </location>
</feature>
<reference evidence="2 3" key="1">
    <citation type="submission" date="2019-09" db="EMBL/GenBank/DDBJ databases">
        <title>Wenzhouxiangella sp. Genome sequencing and assembly.</title>
        <authorList>
            <person name="Zhang R."/>
        </authorList>
    </citation>
    <scope>NUCLEOTIDE SEQUENCE [LARGE SCALE GENOMIC DNA]</scope>
    <source>
        <strain evidence="2 3">W260</strain>
    </source>
</reference>
<accession>A0A5N0TAZ6</accession>
<keyword evidence="1" id="KW-0812">Transmembrane</keyword>
<dbReference type="Proteomes" id="UP000325372">
    <property type="component" value="Unassembled WGS sequence"/>
</dbReference>
<keyword evidence="3" id="KW-1185">Reference proteome</keyword>
<feature type="transmembrane region" description="Helical" evidence="1">
    <location>
        <begin position="21"/>
        <end position="45"/>
    </location>
</feature>
<comment type="caution">
    <text evidence="2">The sequence shown here is derived from an EMBL/GenBank/DDBJ whole genome shotgun (WGS) entry which is preliminary data.</text>
</comment>
<proteinExistence type="predicted"/>
<feature type="transmembrane region" description="Helical" evidence="1">
    <location>
        <begin position="82"/>
        <end position="102"/>
    </location>
</feature>
<feature type="transmembrane region" description="Helical" evidence="1">
    <location>
        <begin position="114"/>
        <end position="132"/>
    </location>
</feature>